<feature type="transmembrane region" description="Helical" evidence="1">
    <location>
        <begin position="6"/>
        <end position="23"/>
    </location>
</feature>
<evidence type="ECO:0000256" key="1">
    <source>
        <dbReference type="SAM" id="Phobius"/>
    </source>
</evidence>
<sequence>MVIIIVWITILMCAIGAVALYIVKGNSVKSKKAETVKNKFSIILDCEFESFKYRVYFNNYLIAVCCTKEEAIEYINKVKKNCEGMKPNGAIYEEYIS</sequence>
<dbReference type="EMBL" id="OQ198718">
    <property type="protein sequence ID" value="WEY17599.1"/>
    <property type="molecule type" value="Genomic_DNA"/>
</dbReference>
<keyword evidence="1" id="KW-0472">Membrane</keyword>
<organism evidence="2 3">
    <name type="scientific">Kolpuevirus sp. 'frurule'</name>
    <dbReference type="NCBI Taxonomy" id="3028514"/>
    <lineage>
        <taxon>Viruses</taxon>
        <taxon>Duplodnaviria</taxon>
        <taxon>Heunggongvirae</taxon>
        <taxon>Uroviricota</taxon>
        <taxon>Caudoviricetes</taxon>
        <taxon>Crassvirales</taxon>
        <taxon>Steigviridae</taxon>
        <taxon>Asinivirinae</taxon>
        <taxon>Kolpuevirus</taxon>
    </lineage>
</organism>
<protein>
    <submittedName>
        <fullName evidence="2">Uncharacterized protein</fullName>
    </submittedName>
</protein>
<keyword evidence="3" id="KW-1185">Reference proteome</keyword>
<keyword evidence="1" id="KW-0812">Transmembrane</keyword>
<accession>A0AAF0ILN7</accession>
<name>A0AAF0ILN7_9CAUD</name>
<reference evidence="2" key="1">
    <citation type="journal article" date="2023" name="bioRxiv">
        <title>Novel crAssphage isolates exhibit conserved gene order and purifying selection of the host specificity protein.</title>
        <authorList>
            <person name="Papudeshi B."/>
            <person name="Vega A.A."/>
            <person name="Souza C."/>
            <person name="Giles S.K."/>
            <person name="Mallawaarachchi V."/>
            <person name="Roach M.J."/>
            <person name="An M."/>
            <person name="Jacobson N."/>
            <person name="McNair K."/>
            <person name="Mora M.F."/>
            <person name="Pastrana K."/>
            <person name="Leigh C."/>
            <person name="Cram C."/>
            <person name="Plewa W.S."/>
            <person name="Grigson S.R."/>
            <person name="Bouras G."/>
            <person name="Decewicz P."/>
            <person name="Luque A."/>
            <person name="Droit L."/>
            <person name="Handley S.A."/>
            <person name="Segall A.M."/>
            <person name="Dinsdale E.A."/>
            <person name="Edwards R.A."/>
        </authorList>
    </citation>
    <scope>NUCLEOTIDE SEQUENCE</scope>
    <source>
        <strain evidence="2">Bc03</strain>
    </source>
</reference>
<proteinExistence type="predicted"/>
<evidence type="ECO:0000313" key="3">
    <source>
        <dbReference type="Proteomes" id="UP001225300"/>
    </source>
</evidence>
<dbReference type="Proteomes" id="UP001225300">
    <property type="component" value="Segment"/>
</dbReference>
<keyword evidence="1" id="KW-1133">Transmembrane helix</keyword>
<evidence type="ECO:0000313" key="2">
    <source>
        <dbReference type="EMBL" id="WEY17599.1"/>
    </source>
</evidence>